<evidence type="ECO:0000313" key="3">
    <source>
        <dbReference type="Proteomes" id="UP000077202"/>
    </source>
</evidence>
<keyword evidence="3" id="KW-1185">Reference proteome</keyword>
<comment type="caution">
    <text evidence="2">The sequence shown here is derived from an EMBL/GenBank/DDBJ whole genome shotgun (WGS) entry which is preliminary data.</text>
</comment>
<accession>A0A176W377</accession>
<feature type="region of interest" description="Disordered" evidence="1">
    <location>
        <begin position="39"/>
        <end position="62"/>
    </location>
</feature>
<gene>
    <name evidence="2" type="ORF">AXG93_3911s1730</name>
</gene>
<organism evidence="2 3">
    <name type="scientific">Marchantia polymorpha subsp. ruderalis</name>
    <dbReference type="NCBI Taxonomy" id="1480154"/>
    <lineage>
        <taxon>Eukaryota</taxon>
        <taxon>Viridiplantae</taxon>
        <taxon>Streptophyta</taxon>
        <taxon>Embryophyta</taxon>
        <taxon>Marchantiophyta</taxon>
        <taxon>Marchantiopsida</taxon>
        <taxon>Marchantiidae</taxon>
        <taxon>Marchantiales</taxon>
        <taxon>Marchantiaceae</taxon>
        <taxon>Marchantia</taxon>
    </lineage>
</organism>
<evidence type="ECO:0000256" key="1">
    <source>
        <dbReference type="SAM" id="MobiDB-lite"/>
    </source>
</evidence>
<evidence type="ECO:0000313" key="2">
    <source>
        <dbReference type="EMBL" id="OAE27490.1"/>
    </source>
</evidence>
<proteinExistence type="predicted"/>
<name>A0A176W377_MARPO</name>
<reference evidence="2" key="1">
    <citation type="submission" date="2016-03" db="EMBL/GenBank/DDBJ databases">
        <title>Mechanisms controlling the formation of the plant cell surface in tip-growing cells are functionally conserved among land plants.</title>
        <authorList>
            <person name="Honkanen S."/>
            <person name="Jones V.A."/>
            <person name="Morieri G."/>
            <person name="Champion C."/>
            <person name="Hetherington A.J."/>
            <person name="Kelly S."/>
            <person name="Saint-Marcoux D."/>
            <person name="Proust H."/>
            <person name="Prescott H."/>
            <person name="Dolan L."/>
        </authorList>
    </citation>
    <scope>NUCLEOTIDE SEQUENCE [LARGE SCALE GENOMIC DNA]</scope>
    <source>
        <tissue evidence="2">Whole gametophyte</tissue>
    </source>
</reference>
<sequence>MSQGVPDKEVQQMIKDEEKLIQEDPLHDVKEEILHEVDVTKSVQDSGETSPPPQSVAGEGVVKSDVAPVFAEEYKKDHGAEKQPETKKEQIWFPPISAFTMWHLIVFQ</sequence>
<dbReference type="Proteomes" id="UP000077202">
    <property type="component" value="Unassembled WGS sequence"/>
</dbReference>
<dbReference type="AlphaFoldDB" id="A0A176W377"/>
<dbReference type="EMBL" id="LVLJ01001899">
    <property type="protein sequence ID" value="OAE27490.1"/>
    <property type="molecule type" value="Genomic_DNA"/>
</dbReference>
<protein>
    <submittedName>
        <fullName evidence="2">Uncharacterized protein</fullName>
    </submittedName>
</protein>